<feature type="signal peptide" evidence="1">
    <location>
        <begin position="1"/>
        <end position="22"/>
    </location>
</feature>
<name>A0ABV6SE46_9SPHN</name>
<dbReference type="Proteomes" id="UP001589858">
    <property type="component" value="Unassembled WGS sequence"/>
</dbReference>
<dbReference type="SUPFAM" id="SSF48452">
    <property type="entry name" value="TPR-like"/>
    <property type="match status" value="1"/>
</dbReference>
<evidence type="ECO:0000313" key="3">
    <source>
        <dbReference type="EMBL" id="MFC0687494.1"/>
    </source>
</evidence>
<feature type="chain" id="PRO_5046358783" description="TonB C-terminal domain-containing protein" evidence="1">
    <location>
        <begin position="23"/>
        <end position="658"/>
    </location>
</feature>
<sequence>MTLMVFLAAAAVAAPNAAPAPAAGGTLQERFNAASELAAADKCIEAVPRFEALEKSPHVKPGSFAAASIAVRKGTCLVRLARYSEGESAIDTGLAALVAAGPKFASDVSDARLALGDVHMARSDRAGAAGYFRQALESRTGETRLVPLARLSRALAFDGGEAALAPSREALQILGSGSQTNKLVLAGYHTLYARTLLNQGRNEEAYTELRQALSLSGGLTFRSSVEQISLRSDLAMAAMLTKHPSDARRYLAYTGAGRTRGAPLMPAESMESPLCGTETGLRPDDVAIVEFGIRDDGTISHAETVYSRGGPEVAAAFEQAVREWYWKPEDAAKLPPFYRAAVRMELRCSNRLGDAPDVWAPLTTRFREWAQSALPATATAGDDRKSVLNTMRPLAADTSGATSPAARAAALGLILSYDPFAPDASAQTALDLATGAQAPPAAINWLRVEQLRRSIKHGSYETGNQAGKPRPQTFTQLAGDPALATDPLAVDTLLLAAAQERFYRRQPQSNTWLLSVAQDARLPEHHPLRQLSWLELANRAAANHDLPQAQDYYGKTGLTAEQCALISLPPAMRRSNATGSSYPLSALFLGFEGWVNIEHDIKADGTPANVRALAAYPPLIFIEAATALAGNVQYDPTYRPEQSTACSAHSVVIGFGLR</sequence>
<dbReference type="RefSeq" id="WP_267220934.1">
    <property type="nucleotide sequence ID" value="NZ_JAPCWC010000008.1"/>
</dbReference>
<comment type="caution">
    <text evidence="3">The sequence shown here is derived from an EMBL/GenBank/DDBJ whole genome shotgun (WGS) entry which is preliminary data.</text>
</comment>
<protein>
    <recommendedName>
        <fullName evidence="2">TonB C-terminal domain-containing protein</fullName>
    </recommendedName>
</protein>
<reference evidence="3 4" key="1">
    <citation type="submission" date="2024-09" db="EMBL/GenBank/DDBJ databases">
        <authorList>
            <person name="Sun Q."/>
            <person name="Mori K."/>
        </authorList>
    </citation>
    <scope>NUCLEOTIDE SEQUENCE [LARGE SCALE GENOMIC DNA]</scope>
    <source>
        <strain evidence="3 4">CICC 11035S</strain>
    </source>
</reference>
<dbReference type="InterPro" id="IPR037682">
    <property type="entry name" value="TonB_C"/>
</dbReference>
<dbReference type="Gene3D" id="1.25.40.10">
    <property type="entry name" value="Tetratricopeptide repeat domain"/>
    <property type="match status" value="1"/>
</dbReference>
<proteinExistence type="predicted"/>
<keyword evidence="1" id="KW-0732">Signal</keyword>
<dbReference type="PROSITE" id="PS52015">
    <property type="entry name" value="TONB_CTD"/>
    <property type="match status" value="1"/>
</dbReference>
<dbReference type="Gene3D" id="3.30.2420.10">
    <property type="entry name" value="TonB"/>
    <property type="match status" value="1"/>
</dbReference>
<feature type="domain" description="TonB C-terminal" evidence="2">
    <location>
        <begin position="567"/>
        <end position="658"/>
    </location>
</feature>
<evidence type="ECO:0000256" key="1">
    <source>
        <dbReference type="SAM" id="SignalP"/>
    </source>
</evidence>
<dbReference type="EMBL" id="JBHLTM010000086">
    <property type="protein sequence ID" value="MFC0687494.1"/>
    <property type="molecule type" value="Genomic_DNA"/>
</dbReference>
<gene>
    <name evidence="3" type="ORF">ACFFF8_23170</name>
</gene>
<dbReference type="InterPro" id="IPR011990">
    <property type="entry name" value="TPR-like_helical_dom_sf"/>
</dbReference>
<keyword evidence="4" id="KW-1185">Reference proteome</keyword>
<evidence type="ECO:0000313" key="4">
    <source>
        <dbReference type="Proteomes" id="UP001589858"/>
    </source>
</evidence>
<accession>A0ABV6SE46</accession>
<dbReference type="SUPFAM" id="SSF74653">
    <property type="entry name" value="TolA/TonB C-terminal domain"/>
    <property type="match status" value="1"/>
</dbReference>
<organism evidence="3 4">
    <name type="scientific">Novosphingobium clariflavum</name>
    <dbReference type="NCBI Taxonomy" id="2029884"/>
    <lineage>
        <taxon>Bacteria</taxon>
        <taxon>Pseudomonadati</taxon>
        <taxon>Pseudomonadota</taxon>
        <taxon>Alphaproteobacteria</taxon>
        <taxon>Sphingomonadales</taxon>
        <taxon>Sphingomonadaceae</taxon>
        <taxon>Novosphingobium</taxon>
    </lineage>
</organism>
<evidence type="ECO:0000259" key="2">
    <source>
        <dbReference type="PROSITE" id="PS52015"/>
    </source>
</evidence>